<feature type="domain" description="Peptidase M10 serralysin C-terminal" evidence="5">
    <location>
        <begin position="222"/>
        <end position="352"/>
    </location>
</feature>
<dbReference type="Proteomes" id="UP000732193">
    <property type="component" value="Unassembled WGS sequence"/>
</dbReference>
<accession>A0AAE2W1H9</accession>
<comment type="caution">
    <text evidence="7">The sequence shown here is derived from an EMBL/GenBank/DDBJ whole genome shotgun (WGS) entry which is preliminary data.</text>
</comment>
<keyword evidence="4" id="KW-0677">Repeat</keyword>
<dbReference type="EMBL" id="JAFBRM010000003">
    <property type="protein sequence ID" value="MBM1714872.1"/>
    <property type="molecule type" value="Genomic_DNA"/>
</dbReference>
<dbReference type="InterPro" id="IPR011049">
    <property type="entry name" value="Serralysin-like_metalloprot_C"/>
</dbReference>
<dbReference type="Gene3D" id="1.10.3130.20">
    <property type="entry name" value="Phycobilisome linker domain"/>
    <property type="match status" value="1"/>
</dbReference>
<dbReference type="GO" id="GO:0005615">
    <property type="term" value="C:extracellular space"/>
    <property type="evidence" value="ECO:0007669"/>
    <property type="project" value="InterPro"/>
</dbReference>
<dbReference type="Pfam" id="PF00353">
    <property type="entry name" value="HemolysinCabind"/>
    <property type="match status" value="1"/>
</dbReference>
<evidence type="ECO:0000313" key="7">
    <source>
        <dbReference type="EMBL" id="MBM1714872.1"/>
    </source>
</evidence>
<dbReference type="AlphaFoldDB" id="A0AAE2W1H9"/>
<evidence type="ECO:0000256" key="2">
    <source>
        <dbReference type="ARBA" id="ARBA00004613"/>
    </source>
</evidence>
<comment type="subcellular location">
    <subcellularLocation>
        <location evidence="2">Secreted</location>
    </subcellularLocation>
</comment>
<feature type="domain" description="DUF4214" evidence="6">
    <location>
        <begin position="432"/>
        <end position="493"/>
    </location>
</feature>
<dbReference type="SUPFAM" id="SSF55486">
    <property type="entry name" value="Metalloproteases ('zincins'), catalytic domain"/>
    <property type="match status" value="1"/>
</dbReference>
<protein>
    <submittedName>
        <fullName evidence="7">DUF4214 domain-containing protein</fullName>
    </submittedName>
</protein>
<dbReference type="InterPro" id="IPR013858">
    <property type="entry name" value="Peptidase_M10B_C"/>
</dbReference>
<evidence type="ECO:0000313" key="8">
    <source>
        <dbReference type="Proteomes" id="UP000732193"/>
    </source>
</evidence>
<evidence type="ECO:0000256" key="3">
    <source>
        <dbReference type="ARBA" id="ARBA00022525"/>
    </source>
</evidence>
<dbReference type="InterPro" id="IPR025282">
    <property type="entry name" value="DUF4214"/>
</dbReference>
<evidence type="ECO:0000256" key="1">
    <source>
        <dbReference type="ARBA" id="ARBA00001913"/>
    </source>
</evidence>
<dbReference type="Gene3D" id="2.150.10.10">
    <property type="entry name" value="Serralysin-like metalloprotease, C-terminal"/>
    <property type="match status" value="1"/>
</dbReference>
<keyword evidence="3" id="KW-0964">Secreted</keyword>
<evidence type="ECO:0000259" key="5">
    <source>
        <dbReference type="Pfam" id="PF08548"/>
    </source>
</evidence>
<dbReference type="InterPro" id="IPR001343">
    <property type="entry name" value="Hemolysn_Ca-bd"/>
</dbReference>
<dbReference type="InterPro" id="IPR038255">
    <property type="entry name" value="PBS_linker_sf"/>
</dbReference>
<dbReference type="InterPro" id="IPR024079">
    <property type="entry name" value="MetalloPept_cat_dom_sf"/>
</dbReference>
<evidence type="ECO:0000256" key="4">
    <source>
        <dbReference type="ARBA" id="ARBA00022737"/>
    </source>
</evidence>
<dbReference type="Pfam" id="PF08548">
    <property type="entry name" value="Peptidase_M10_C"/>
    <property type="match status" value="1"/>
</dbReference>
<reference evidence="7 8" key="1">
    <citation type="submission" date="2021-01" db="EMBL/GenBank/DDBJ databases">
        <title>Diatom-associated Roseobacters Show Island Model of Population Structure.</title>
        <authorList>
            <person name="Qu L."/>
            <person name="Feng X."/>
            <person name="Chen Y."/>
            <person name="Li L."/>
            <person name="Wang X."/>
            <person name="Hu Z."/>
            <person name="Wang H."/>
            <person name="Luo H."/>
        </authorList>
    </citation>
    <scope>NUCLEOTIDE SEQUENCE [LARGE SCALE GENOMIC DNA]</scope>
    <source>
        <strain evidence="7 8">TR60-84</strain>
    </source>
</reference>
<dbReference type="SUPFAM" id="SSF51120">
    <property type="entry name" value="beta-Roll"/>
    <property type="match status" value="1"/>
</dbReference>
<proteinExistence type="predicted"/>
<dbReference type="RefSeq" id="WP_203242806.1">
    <property type="nucleotide sequence ID" value="NZ_JAFBRH010000003.1"/>
</dbReference>
<dbReference type="GO" id="GO:0008237">
    <property type="term" value="F:metallopeptidase activity"/>
    <property type="evidence" value="ECO:0007669"/>
    <property type="project" value="InterPro"/>
</dbReference>
<dbReference type="GO" id="GO:0005509">
    <property type="term" value="F:calcium ion binding"/>
    <property type="evidence" value="ECO:0007669"/>
    <property type="project" value="InterPro"/>
</dbReference>
<organism evidence="7 8">
    <name type="scientific">Sulfitobacter geojensis</name>
    <dbReference type="NCBI Taxonomy" id="1342299"/>
    <lineage>
        <taxon>Bacteria</taxon>
        <taxon>Pseudomonadati</taxon>
        <taxon>Pseudomonadota</taxon>
        <taxon>Alphaproteobacteria</taxon>
        <taxon>Rhodobacterales</taxon>
        <taxon>Roseobacteraceae</taxon>
        <taxon>Sulfitobacter</taxon>
    </lineage>
</organism>
<keyword evidence="8" id="KW-1185">Reference proteome</keyword>
<dbReference type="Pfam" id="PF13946">
    <property type="entry name" value="DUF4214"/>
    <property type="match status" value="1"/>
</dbReference>
<sequence length="591" mass="61162">MPSPVSEYPPVLIDALTPYTSTDVIQSSNVTFSFLGGGVNVEAGETSADDVPSIAWTETQKDYVRDIFTYISTVVDLTFTETAVGSGVNIEFAQVAAFSDPTLTGFSVPLAPGISQIVVPTEYADLDDVTLIHEIGHSLGLSHPFDGTSKLPGVDVDGDLGTFALNTELATRLSYNPGAHADYPGLDITGEPLAFGALDIAALQLLYGVNASTGAGDTVYGVDPALITIWDNGGHDLIDFSSASDDAVIDLRAATLELEANGGGYLSFIGANGGTVANGGYTIAFGVEVEEARGGSGADMITGNTLNNLLSGNGGDDMLTGGAGFDTALYAGAQGNYTLTLSAANTTIQDRRGDGDGTDTLVEIEALAFGDSAVAPFDLTKFAGTQTLSEAQMHSFVELYIAYFNRAPDAVGLNFWGTAFANGTTLEQMATLFIDQDETRATYAADLSNADFVTAVYANVLGRTGDQAGVDFWLGHLDDGTVGRDQFILGVLEGAKTPIVGGSNEQIAQQISDQQHLSIKTDIGAYYSVTKGMSDVDNAAAAMALFDGSAASVTAAQAAIDGYFAAAVESDSGMFLMPLVGVLDDPFGGVA</sequence>
<dbReference type="Gene3D" id="3.40.390.10">
    <property type="entry name" value="Collagenase (Catalytic Domain)"/>
    <property type="match status" value="1"/>
</dbReference>
<gene>
    <name evidence="7" type="ORF">JQV55_14980</name>
</gene>
<evidence type="ECO:0000259" key="6">
    <source>
        <dbReference type="Pfam" id="PF13946"/>
    </source>
</evidence>
<name>A0AAE2W1H9_9RHOB</name>
<comment type="cofactor">
    <cofactor evidence="1">
        <name>Ca(2+)</name>
        <dbReference type="ChEBI" id="CHEBI:29108"/>
    </cofactor>
</comment>